<feature type="compositionally biased region" description="Basic and acidic residues" evidence="1">
    <location>
        <begin position="38"/>
        <end position="58"/>
    </location>
</feature>
<feature type="compositionally biased region" description="Basic residues" evidence="1">
    <location>
        <begin position="87"/>
        <end position="101"/>
    </location>
</feature>
<evidence type="ECO:0000313" key="3">
    <source>
        <dbReference type="Proteomes" id="UP001054889"/>
    </source>
</evidence>
<gene>
    <name evidence="2" type="primary">gb29664</name>
    <name evidence="2" type="ORF">PR202_gb29664</name>
</gene>
<reference evidence="2" key="2">
    <citation type="submission" date="2021-12" db="EMBL/GenBank/DDBJ databases">
        <title>Resequencing data analysis of finger millet.</title>
        <authorList>
            <person name="Hatakeyama M."/>
            <person name="Aluri S."/>
            <person name="Balachadran M.T."/>
            <person name="Sivarajan S.R."/>
            <person name="Poveda L."/>
            <person name="Shimizu-Inatsugi R."/>
            <person name="Schlapbach R."/>
            <person name="Sreeman S.M."/>
            <person name="Shimizu K.K."/>
        </authorList>
    </citation>
    <scope>NUCLEOTIDE SEQUENCE</scope>
</reference>
<feature type="region of interest" description="Disordered" evidence="1">
    <location>
        <begin position="1"/>
        <end position="21"/>
    </location>
</feature>
<dbReference type="Proteomes" id="UP001054889">
    <property type="component" value="Unassembled WGS sequence"/>
</dbReference>
<keyword evidence="3" id="KW-1185">Reference proteome</keyword>
<proteinExistence type="predicted"/>
<evidence type="ECO:0000313" key="2">
    <source>
        <dbReference type="EMBL" id="GJN40449.1"/>
    </source>
</evidence>
<accession>A0AAV5FXR6</accession>
<sequence>MLEPRLEPTGARGGGGARAWPLRLLARSKLAAELEEEAGARWRREEGPNGSAREREETADGGAGGGGIGPATAAWVRRRDPTAACGRGRRRRPVAMARGRRGTSDTR</sequence>
<protein>
    <submittedName>
        <fullName evidence="2">Uncharacterized protein</fullName>
    </submittedName>
</protein>
<organism evidence="2 3">
    <name type="scientific">Eleusine coracana subsp. coracana</name>
    <dbReference type="NCBI Taxonomy" id="191504"/>
    <lineage>
        <taxon>Eukaryota</taxon>
        <taxon>Viridiplantae</taxon>
        <taxon>Streptophyta</taxon>
        <taxon>Embryophyta</taxon>
        <taxon>Tracheophyta</taxon>
        <taxon>Spermatophyta</taxon>
        <taxon>Magnoliopsida</taxon>
        <taxon>Liliopsida</taxon>
        <taxon>Poales</taxon>
        <taxon>Poaceae</taxon>
        <taxon>PACMAD clade</taxon>
        <taxon>Chloridoideae</taxon>
        <taxon>Cynodonteae</taxon>
        <taxon>Eleusininae</taxon>
        <taxon>Eleusine</taxon>
    </lineage>
</organism>
<evidence type="ECO:0000256" key="1">
    <source>
        <dbReference type="SAM" id="MobiDB-lite"/>
    </source>
</evidence>
<name>A0AAV5FXR6_ELECO</name>
<feature type="region of interest" description="Disordered" evidence="1">
    <location>
        <begin position="35"/>
        <end position="107"/>
    </location>
</feature>
<dbReference type="EMBL" id="BQKI01000125">
    <property type="protein sequence ID" value="GJN40449.1"/>
    <property type="molecule type" value="Genomic_DNA"/>
</dbReference>
<dbReference type="AlphaFoldDB" id="A0AAV5FXR6"/>
<comment type="caution">
    <text evidence="2">The sequence shown here is derived from an EMBL/GenBank/DDBJ whole genome shotgun (WGS) entry which is preliminary data.</text>
</comment>
<reference evidence="2" key="1">
    <citation type="journal article" date="2018" name="DNA Res.">
        <title>Multiple hybrid de novo genome assembly of finger millet, an orphan allotetraploid crop.</title>
        <authorList>
            <person name="Hatakeyama M."/>
            <person name="Aluri S."/>
            <person name="Balachadran M.T."/>
            <person name="Sivarajan S.R."/>
            <person name="Patrignani A."/>
            <person name="Gruter S."/>
            <person name="Poveda L."/>
            <person name="Shimizu-Inatsugi R."/>
            <person name="Baeten J."/>
            <person name="Francoijs K.J."/>
            <person name="Nataraja K.N."/>
            <person name="Reddy Y.A.N."/>
            <person name="Phadnis S."/>
            <person name="Ravikumar R.L."/>
            <person name="Schlapbach R."/>
            <person name="Sreeman S.M."/>
            <person name="Shimizu K.K."/>
        </authorList>
    </citation>
    <scope>NUCLEOTIDE SEQUENCE</scope>
</reference>